<proteinExistence type="predicted"/>
<keyword evidence="2" id="KW-1185">Reference proteome</keyword>
<evidence type="ECO:0000313" key="2">
    <source>
        <dbReference type="Proteomes" id="UP000034491"/>
    </source>
</evidence>
<organism evidence="1 2">
    <name type="scientific">Kiloniella litopenaei</name>
    <dbReference type="NCBI Taxonomy" id="1549748"/>
    <lineage>
        <taxon>Bacteria</taxon>
        <taxon>Pseudomonadati</taxon>
        <taxon>Pseudomonadota</taxon>
        <taxon>Alphaproteobacteria</taxon>
        <taxon>Rhodospirillales</taxon>
        <taxon>Kiloniellaceae</taxon>
        <taxon>Kiloniella</taxon>
    </lineage>
</organism>
<gene>
    <name evidence="1" type="ORF">WH95_13375</name>
</gene>
<comment type="caution">
    <text evidence="1">The sequence shown here is derived from an EMBL/GenBank/DDBJ whole genome shotgun (WGS) entry which is preliminary data.</text>
</comment>
<accession>A0A0M2R921</accession>
<sequence>MTSWINERSATLAMAIIFNVNRQNAKQAQITAQDPIILNGSINVKLSNLGTRKTFLKCNFKINIKY</sequence>
<dbReference type="AlphaFoldDB" id="A0A0M2R921"/>
<protein>
    <submittedName>
        <fullName evidence="1">Uncharacterized protein</fullName>
    </submittedName>
</protein>
<evidence type="ECO:0000313" key="1">
    <source>
        <dbReference type="EMBL" id="KKJ76460.1"/>
    </source>
</evidence>
<dbReference type="EMBL" id="LANI01000019">
    <property type="protein sequence ID" value="KKJ76460.1"/>
    <property type="molecule type" value="Genomic_DNA"/>
</dbReference>
<dbReference type="STRING" id="1549748.WH95_13375"/>
<name>A0A0M2R921_9PROT</name>
<reference evidence="1 2" key="1">
    <citation type="submission" date="2015-03" db="EMBL/GenBank/DDBJ databases">
        <title>Genome sequence of Kiloniella sp. P1-1, isolated from the gut microflora of Pacific white shrimp, Penaeus vannamei.</title>
        <authorList>
            <person name="Shao Z."/>
            <person name="Wang L."/>
            <person name="Li X."/>
        </authorList>
    </citation>
    <scope>NUCLEOTIDE SEQUENCE [LARGE SCALE GENOMIC DNA]</scope>
    <source>
        <strain evidence="1 2">P1-1</strain>
    </source>
</reference>
<dbReference type="Proteomes" id="UP000034491">
    <property type="component" value="Unassembled WGS sequence"/>
</dbReference>